<proteinExistence type="predicted"/>
<feature type="domain" description="Aminoacyl-transfer RNA synthetases class-II family profile" evidence="6">
    <location>
        <begin position="16"/>
        <end position="310"/>
    </location>
</feature>
<dbReference type="NCBIfam" id="NF006828">
    <property type="entry name" value="PRK09350.1"/>
    <property type="match status" value="1"/>
</dbReference>
<accession>A0A3E1K7S0</accession>
<dbReference type="InterPro" id="IPR004364">
    <property type="entry name" value="Aa-tRNA-synt_II"/>
</dbReference>
<evidence type="ECO:0000256" key="2">
    <source>
        <dbReference type="ARBA" id="ARBA00022598"/>
    </source>
</evidence>
<dbReference type="GO" id="GO:0004824">
    <property type="term" value="F:lysine-tRNA ligase activity"/>
    <property type="evidence" value="ECO:0007669"/>
    <property type="project" value="InterPro"/>
</dbReference>
<evidence type="ECO:0000313" key="7">
    <source>
        <dbReference type="EMBL" id="RFF30062.1"/>
    </source>
</evidence>
<dbReference type="GO" id="GO:0005524">
    <property type="term" value="F:ATP binding"/>
    <property type="evidence" value="ECO:0007669"/>
    <property type="project" value="UniProtKB-KW"/>
</dbReference>
<sequence length="313" mass="34561">MNTWRPSASPGTLRRRAELLARVRAFFAERGVIEVQTPLLTASGVTDVHIESIATESPGGWLRTSPEYCHKRLLAAGFGDLYELGPVFRRGEAGRNHQPEFTLLEWYRVGWGWRQLAGEVVDLLQHCLAAENDDWPVRWLAWKDGFVDVLGVDALAADTPELAALADDAPPGLDRDSLLDWLFATRIQPGFAAGTITVVHDYPASQAALARIDADDPRVAERFEVFTGSTELANGYHELTDPTEQRLRFERDNRLRRERGLAEMPSDEFLLDALAAGMPDCSGVALGFDRLLMSVLDAASIEAVVSFAHPPSP</sequence>
<comment type="subunit">
    <text evidence="1">Homodimer.</text>
</comment>
<keyword evidence="4" id="KW-0067">ATP-binding</keyword>
<organism evidence="7 8">
    <name type="scientific">Wenzhouxiangella sediminis</name>
    <dbReference type="NCBI Taxonomy" id="1792836"/>
    <lineage>
        <taxon>Bacteria</taxon>
        <taxon>Pseudomonadati</taxon>
        <taxon>Pseudomonadota</taxon>
        <taxon>Gammaproteobacteria</taxon>
        <taxon>Chromatiales</taxon>
        <taxon>Wenzhouxiangellaceae</taxon>
        <taxon>Wenzhouxiangella</taxon>
    </lineage>
</organism>
<dbReference type="GO" id="GO:0006430">
    <property type="term" value="P:lysyl-tRNA aminoacylation"/>
    <property type="evidence" value="ECO:0007669"/>
    <property type="project" value="InterPro"/>
</dbReference>
<dbReference type="SUPFAM" id="SSF55681">
    <property type="entry name" value="Class II aaRS and biotin synthetases"/>
    <property type="match status" value="1"/>
</dbReference>
<evidence type="ECO:0000256" key="3">
    <source>
        <dbReference type="ARBA" id="ARBA00022741"/>
    </source>
</evidence>
<dbReference type="InterPro" id="IPR045864">
    <property type="entry name" value="aa-tRNA-synth_II/BPL/LPL"/>
</dbReference>
<dbReference type="Proteomes" id="UP000260351">
    <property type="component" value="Unassembled WGS sequence"/>
</dbReference>
<dbReference type="EMBL" id="QUZK01000038">
    <property type="protein sequence ID" value="RFF30062.1"/>
    <property type="molecule type" value="Genomic_DNA"/>
</dbReference>
<keyword evidence="2" id="KW-0436">Ligase</keyword>
<dbReference type="OrthoDB" id="9802326at2"/>
<evidence type="ECO:0000256" key="4">
    <source>
        <dbReference type="ARBA" id="ARBA00022840"/>
    </source>
</evidence>
<reference evidence="7 8" key="1">
    <citation type="submission" date="2018-08" db="EMBL/GenBank/DDBJ databases">
        <title>Wenzhouxiangella salilacus sp. nov., a novel bacterium isolated from a saline lake in Xinjiang Province, China.</title>
        <authorList>
            <person name="Han S."/>
        </authorList>
    </citation>
    <scope>NUCLEOTIDE SEQUENCE [LARGE SCALE GENOMIC DNA]</scope>
    <source>
        <strain evidence="7 8">XDB06</strain>
    </source>
</reference>
<dbReference type="AlphaFoldDB" id="A0A3E1K7S0"/>
<dbReference type="RefSeq" id="WP_116650931.1">
    <property type="nucleotide sequence ID" value="NZ_QUZK01000038.1"/>
</dbReference>
<evidence type="ECO:0000313" key="8">
    <source>
        <dbReference type="Proteomes" id="UP000260351"/>
    </source>
</evidence>
<protein>
    <submittedName>
        <fullName evidence="7">EF-P lysine aminoacylase GenX</fullName>
    </submittedName>
</protein>
<evidence type="ECO:0000259" key="6">
    <source>
        <dbReference type="PROSITE" id="PS50862"/>
    </source>
</evidence>
<dbReference type="InterPro" id="IPR018149">
    <property type="entry name" value="Lys-tRNA-synth_II_C"/>
</dbReference>
<dbReference type="InterPro" id="IPR006195">
    <property type="entry name" value="aa-tRNA-synth_II"/>
</dbReference>
<dbReference type="NCBIfam" id="TIGR00462">
    <property type="entry name" value="genX"/>
    <property type="match status" value="1"/>
</dbReference>
<name>A0A3E1K7S0_9GAMM</name>
<dbReference type="Gene3D" id="3.30.930.10">
    <property type="entry name" value="Bira Bifunctional Protein, Domain 2"/>
    <property type="match status" value="1"/>
</dbReference>
<dbReference type="GO" id="GO:0000049">
    <property type="term" value="F:tRNA binding"/>
    <property type="evidence" value="ECO:0007669"/>
    <property type="project" value="TreeGrafter"/>
</dbReference>
<dbReference type="PROSITE" id="PS50862">
    <property type="entry name" value="AA_TRNA_LIGASE_II"/>
    <property type="match status" value="1"/>
</dbReference>
<dbReference type="Pfam" id="PF00152">
    <property type="entry name" value="tRNA-synt_2"/>
    <property type="match status" value="2"/>
</dbReference>
<keyword evidence="8" id="KW-1185">Reference proteome</keyword>
<dbReference type="FunFam" id="3.30.930.10:FF:000017">
    <property type="entry name" value="Elongation factor P--(R)-beta-lysine ligase"/>
    <property type="match status" value="1"/>
</dbReference>
<dbReference type="PANTHER" id="PTHR42918:SF6">
    <property type="entry name" value="ELONGATION FACTOR P--(R)-BETA-LYSINE LIGASE"/>
    <property type="match status" value="1"/>
</dbReference>
<evidence type="ECO:0000256" key="1">
    <source>
        <dbReference type="ARBA" id="ARBA00011738"/>
    </source>
</evidence>
<dbReference type="GO" id="GO:0005829">
    <property type="term" value="C:cytosol"/>
    <property type="evidence" value="ECO:0007669"/>
    <property type="project" value="TreeGrafter"/>
</dbReference>
<comment type="catalytic activity">
    <reaction evidence="5">
        <text>D-beta-lysine + L-lysyl-[protein] + ATP = N(6)-((3R)-3,6-diaminohexanoyl)-L-lysyl-[protein] + AMP + diphosphate + H(+)</text>
        <dbReference type="Rhea" id="RHEA:83435"/>
        <dbReference type="Rhea" id="RHEA-COMP:9752"/>
        <dbReference type="Rhea" id="RHEA-COMP:20131"/>
        <dbReference type="ChEBI" id="CHEBI:15378"/>
        <dbReference type="ChEBI" id="CHEBI:29969"/>
        <dbReference type="ChEBI" id="CHEBI:30616"/>
        <dbReference type="ChEBI" id="CHEBI:33019"/>
        <dbReference type="ChEBI" id="CHEBI:84138"/>
        <dbReference type="ChEBI" id="CHEBI:156053"/>
        <dbReference type="ChEBI" id="CHEBI:456215"/>
    </reaction>
    <physiologicalReaction direction="left-to-right" evidence="5">
        <dbReference type="Rhea" id="RHEA:83436"/>
    </physiologicalReaction>
</comment>
<dbReference type="InterPro" id="IPR004525">
    <property type="entry name" value="EpmA"/>
</dbReference>
<evidence type="ECO:0000256" key="5">
    <source>
        <dbReference type="ARBA" id="ARBA00052794"/>
    </source>
</evidence>
<keyword evidence="3" id="KW-0547">Nucleotide-binding</keyword>
<comment type="caution">
    <text evidence="7">The sequence shown here is derived from an EMBL/GenBank/DDBJ whole genome shotgun (WGS) entry which is preliminary data.</text>
</comment>
<gene>
    <name evidence="7" type="primary">genX</name>
    <name evidence="7" type="ORF">DZC52_09610</name>
</gene>
<dbReference type="PANTHER" id="PTHR42918">
    <property type="entry name" value="LYSYL-TRNA SYNTHETASE"/>
    <property type="match status" value="1"/>
</dbReference>
<dbReference type="PRINTS" id="PR00982">
    <property type="entry name" value="TRNASYNTHLYS"/>
</dbReference>